<dbReference type="Proteomes" id="UP000471435">
    <property type="component" value="Unassembled WGS sequence"/>
</dbReference>
<evidence type="ECO:0000313" key="4">
    <source>
        <dbReference type="Proteomes" id="UP000471435"/>
    </source>
</evidence>
<feature type="transmembrane region" description="Helical" evidence="1">
    <location>
        <begin position="192"/>
        <end position="212"/>
    </location>
</feature>
<feature type="domain" description="CAAX prenyl protease 2/Lysostaphin resistance protein A-like" evidence="2">
    <location>
        <begin position="83"/>
        <end position="231"/>
    </location>
</feature>
<keyword evidence="1" id="KW-0472">Membrane</keyword>
<dbReference type="AlphaFoldDB" id="A0A6I4V5U7"/>
<keyword evidence="4" id="KW-1185">Reference proteome</keyword>
<dbReference type="GO" id="GO:0008237">
    <property type="term" value="F:metallopeptidase activity"/>
    <property type="evidence" value="ECO:0007669"/>
    <property type="project" value="UniProtKB-KW"/>
</dbReference>
<keyword evidence="3" id="KW-0645">Protease</keyword>
<proteinExistence type="predicted"/>
<feature type="transmembrane region" description="Helical" evidence="1">
    <location>
        <begin position="49"/>
        <end position="71"/>
    </location>
</feature>
<name>A0A6I4V5U7_9SPHN</name>
<keyword evidence="1" id="KW-1133">Transmembrane helix</keyword>
<feature type="transmembrane region" description="Helical" evidence="1">
    <location>
        <begin position="219"/>
        <end position="240"/>
    </location>
</feature>
<evidence type="ECO:0000313" key="3">
    <source>
        <dbReference type="EMBL" id="MXP48180.1"/>
    </source>
</evidence>
<sequence>MNSETTSLVEAKSAREEWSACLAFLKRPVLPARAAGFCRSSLTATLRLLALDLSIMGTLILLAIIAISGGFVPPSNALAELDWTMLTIIGVVVLAPVLEELGFRSWLSGRPGALISLPLAIAGIAAFQALNGQSSLLAASLLLGAVLGAVLLAVLLRKKPAYRWFGTLFPALFWLSTAAFALVHLLNYTEGTLAMLLPLVIPQFISGSIFGFARVQYGLWSSILLHMLHNGALVLVVVTAGKLGG</sequence>
<protein>
    <submittedName>
        <fullName evidence="3">CPBP family intramembrane metalloprotease</fullName>
    </submittedName>
</protein>
<dbReference type="GO" id="GO:0080120">
    <property type="term" value="P:CAAX-box protein maturation"/>
    <property type="evidence" value="ECO:0007669"/>
    <property type="project" value="UniProtKB-ARBA"/>
</dbReference>
<comment type="caution">
    <text evidence="3">The sequence shown here is derived from an EMBL/GenBank/DDBJ whole genome shotgun (WGS) entry which is preliminary data.</text>
</comment>
<feature type="transmembrane region" description="Helical" evidence="1">
    <location>
        <begin position="136"/>
        <end position="156"/>
    </location>
</feature>
<evidence type="ECO:0000259" key="2">
    <source>
        <dbReference type="Pfam" id="PF02517"/>
    </source>
</evidence>
<feature type="transmembrane region" description="Helical" evidence="1">
    <location>
        <begin position="168"/>
        <end position="186"/>
    </location>
</feature>
<dbReference type="OrthoDB" id="7427644at2"/>
<dbReference type="EMBL" id="WTYP01000002">
    <property type="protein sequence ID" value="MXP48180.1"/>
    <property type="molecule type" value="Genomic_DNA"/>
</dbReference>
<evidence type="ECO:0000256" key="1">
    <source>
        <dbReference type="SAM" id="Phobius"/>
    </source>
</evidence>
<keyword evidence="1" id="KW-0812">Transmembrane</keyword>
<dbReference type="GO" id="GO:0006508">
    <property type="term" value="P:proteolysis"/>
    <property type="evidence" value="ECO:0007669"/>
    <property type="project" value="UniProtKB-KW"/>
</dbReference>
<dbReference type="InterPro" id="IPR003675">
    <property type="entry name" value="Rce1/LyrA-like_dom"/>
</dbReference>
<keyword evidence="3" id="KW-0378">Hydrolase</keyword>
<accession>A0A6I4V5U7</accession>
<gene>
    <name evidence="3" type="ORF">GRI43_12355</name>
</gene>
<dbReference type="Pfam" id="PF02517">
    <property type="entry name" value="Rce1-like"/>
    <property type="match status" value="1"/>
</dbReference>
<reference evidence="3 4" key="1">
    <citation type="submission" date="2019-12" db="EMBL/GenBank/DDBJ databases">
        <title>Genomic-based taxomic classification of the family Erythrobacteraceae.</title>
        <authorList>
            <person name="Xu L."/>
        </authorList>
    </citation>
    <scope>NUCLEOTIDE SEQUENCE [LARGE SCALE GENOMIC DNA]</scope>
    <source>
        <strain evidence="3 4">SW-109</strain>
    </source>
</reference>
<dbReference type="RefSeq" id="WP_160731387.1">
    <property type="nucleotide sequence ID" value="NZ_WTYP01000002.1"/>
</dbReference>
<dbReference type="GO" id="GO:0004175">
    <property type="term" value="F:endopeptidase activity"/>
    <property type="evidence" value="ECO:0007669"/>
    <property type="project" value="UniProtKB-ARBA"/>
</dbReference>
<keyword evidence="3" id="KW-0482">Metalloprotease</keyword>
<feature type="transmembrane region" description="Helical" evidence="1">
    <location>
        <begin position="83"/>
        <end position="101"/>
    </location>
</feature>
<organism evidence="3 4">
    <name type="scientific">Pontixanthobacter luteolus</name>
    <dbReference type="NCBI Taxonomy" id="295089"/>
    <lineage>
        <taxon>Bacteria</taxon>
        <taxon>Pseudomonadati</taxon>
        <taxon>Pseudomonadota</taxon>
        <taxon>Alphaproteobacteria</taxon>
        <taxon>Sphingomonadales</taxon>
        <taxon>Erythrobacteraceae</taxon>
        <taxon>Pontixanthobacter</taxon>
    </lineage>
</organism>
<feature type="transmembrane region" description="Helical" evidence="1">
    <location>
        <begin position="113"/>
        <end position="130"/>
    </location>
</feature>